<keyword evidence="2" id="KW-1185">Reference proteome</keyword>
<gene>
    <name evidence="1" type="ORF">RO3G_15971</name>
</gene>
<dbReference type="Proteomes" id="UP000009138">
    <property type="component" value="Unassembled WGS sequence"/>
</dbReference>
<organism evidence="1 2">
    <name type="scientific">Rhizopus delemar (strain RA 99-880 / ATCC MYA-4621 / FGSC 9543 / NRRL 43880)</name>
    <name type="common">Mucormycosis agent</name>
    <name type="synonym">Rhizopus arrhizus var. delemar</name>
    <dbReference type="NCBI Taxonomy" id="246409"/>
    <lineage>
        <taxon>Eukaryota</taxon>
        <taxon>Fungi</taxon>
        <taxon>Fungi incertae sedis</taxon>
        <taxon>Mucoromycota</taxon>
        <taxon>Mucoromycotina</taxon>
        <taxon>Mucoromycetes</taxon>
        <taxon>Mucorales</taxon>
        <taxon>Mucorineae</taxon>
        <taxon>Rhizopodaceae</taxon>
        <taxon>Rhizopus</taxon>
    </lineage>
</organism>
<dbReference type="VEuPathDB" id="FungiDB:RO3G_15971"/>
<dbReference type="EMBL" id="CH476749">
    <property type="protein sequence ID" value="EIE91260.1"/>
    <property type="molecule type" value="Genomic_DNA"/>
</dbReference>
<dbReference type="GeneID" id="93622936"/>
<dbReference type="RefSeq" id="XP_067526656.1">
    <property type="nucleotide sequence ID" value="XM_067670555.1"/>
</dbReference>
<dbReference type="AlphaFoldDB" id="I1CS30"/>
<evidence type="ECO:0000313" key="1">
    <source>
        <dbReference type="EMBL" id="EIE91260.1"/>
    </source>
</evidence>
<sequence>MYVYAYADEYLESVHVLISTGVWWCFRQRCYYSNKYKAEISQQLPKATGSEYQARHATQKEKGKKGIIWQTKGRAFEIYHSDLKSAKRL</sequence>
<dbReference type="InParanoid" id="I1CS30"/>
<reference evidence="1 2" key="1">
    <citation type="journal article" date="2009" name="PLoS Genet.">
        <title>Genomic analysis of the basal lineage fungus Rhizopus oryzae reveals a whole-genome duplication.</title>
        <authorList>
            <person name="Ma L.-J."/>
            <person name="Ibrahim A.S."/>
            <person name="Skory C."/>
            <person name="Grabherr M.G."/>
            <person name="Burger G."/>
            <person name="Butler M."/>
            <person name="Elias M."/>
            <person name="Idnurm A."/>
            <person name="Lang B.F."/>
            <person name="Sone T."/>
            <person name="Abe A."/>
            <person name="Calvo S.E."/>
            <person name="Corrochano L.M."/>
            <person name="Engels R."/>
            <person name="Fu J."/>
            <person name="Hansberg W."/>
            <person name="Kim J.-M."/>
            <person name="Kodira C.D."/>
            <person name="Koehrsen M.J."/>
            <person name="Liu B."/>
            <person name="Miranda-Saavedra D."/>
            <person name="O'Leary S."/>
            <person name="Ortiz-Castellanos L."/>
            <person name="Poulter R."/>
            <person name="Rodriguez-Romero J."/>
            <person name="Ruiz-Herrera J."/>
            <person name="Shen Y.-Q."/>
            <person name="Zeng Q."/>
            <person name="Galagan J."/>
            <person name="Birren B.W."/>
            <person name="Cuomo C.A."/>
            <person name="Wickes B.L."/>
        </authorList>
    </citation>
    <scope>NUCLEOTIDE SEQUENCE [LARGE SCALE GENOMIC DNA]</scope>
    <source>
        <strain evidence="2">RA 99-880 / ATCC MYA-4621 / FGSC 9543 / NRRL 43880</strain>
    </source>
</reference>
<name>I1CS30_RHIO9</name>
<accession>I1CS30</accession>
<protein>
    <submittedName>
        <fullName evidence="1">Uncharacterized protein</fullName>
    </submittedName>
</protein>
<evidence type="ECO:0000313" key="2">
    <source>
        <dbReference type="Proteomes" id="UP000009138"/>
    </source>
</evidence>
<proteinExistence type="predicted"/>